<keyword evidence="2" id="KW-1185">Reference proteome</keyword>
<dbReference type="EMBL" id="QICA01000018">
    <property type="protein sequence ID" value="RNL36872.1"/>
    <property type="molecule type" value="Genomic_DNA"/>
</dbReference>
<protein>
    <submittedName>
        <fullName evidence="1">Uncharacterized protein</fullName>
    </submittedName>
</protein>
<reference evidence="1 2" key="1">
    <citation type="journal article" date="2019" name="Microbiol. Resour. Announc.">
        <title>Draft Genome Sequences of Type Strains of Gordonibacter faecihominis, Paraeggerthella hongkongensis, Parvibacter caecicola,Slackia equolifaciens, Slackia faecicanis, and Slackia isoflavoniconvertens.</title>
        <authorList>
            <person name="Danylec N."/>
            <person name="Stoll D.A."/>
            <person name="Dotsch A."/>
            <person name="Huch M."/>
        </authorList>
    </citation>
    <scope>NUCLEOTIDE SEQUENCE [LARGE SCALE GENOMIC DNA]</scope>
    <source>
        <strain evidence="1 2">DSM 18785</strain>
    </source>
</reference>
<dbReference type="RefSeq" id="WP_117283547.1">
    <property type="nucleotide sequence ID" value="NZ_JAMTCE010000024.1"/>
</dbReference>
<proteinExistence type="predicted"/>
<evidence type="ECO:0000313" key="1">
    <source>
        <dbReference type="EMBL" id="RNL36872.1"/>
    </source>
</evidence>
<gene>
    <name evidence="1" type="ORF">DMP10_09970</name>
</gene>
<accession>A0A3N0APX6</accession>
<dbReference type="AlphaFoldDB" id="A0A3N0APX6"/>
<evidence type="ECO:0000313" key="2">
    <source>
        <dbReference type="Proteomes" id="UP000278327"/>
    </source>
</evidence>
<comment type="caution">
    <text evidence="1">The sequence shown here is derived from an EMBL/GenBank/DDBJ whole genome shotgun (WGS) entry which is preliminary data.</text>
</comment>
<sequence length="335" mass="38114">MDNLLLKPHVIDVLRRHLRRNRRYGEQPIFIFSCGGKEEDHPARGILKQYVEKNQGILFRNIFLLRAEDIANEPQMAEFDLLTQEAIVSDIADWLIIFAESVGSFCELGAFAAMPHSAAIASVVVDRKYEGGDSFLLKGSARVIADCGAPFSKVYYSDLNCPLANERFTRKLNDVRTQVKLSEEFPSNKGRKMINREQSEVLVGSFALEALDLIDILGPLDEQTLVALYCKIKGFTKRGFRLVSRTMRDMRPEDEARVEVGQVLAMMHATNLIGAIPESDEGPVSYYSKVNLDGYFMFRQTDGSDFNDMRARVLLSRRGRGRRHDENLYQRFNSE</sequence>
<name>A0A3N0APX6_9ACTN</name>
<organism evidence="1 2">
    <name type="scientific">Adlercreutzia equolifaciens subsp. celatus DSM 18785</name>
    <dbReference type="NCBI Taxonomy" id="1121021"/>
    <lineage>
        <taxon>Bacteria</taxon>
        <taxon>Bacillati</taxon>
        <taxon>Actinomycetota</taxon>
        <taxon>Coriobacteriia</taxon>
        <taxon>Eggerthellales</taxon>
        <taxon>Eggerthellaceae</taxon>
        <taxon>Adlercreutzia</taxon>
    </lineage>
</organism>
<dbReference type="Proteomes" id="UP000278327">
    <property type="component" value="Unassembled WGS sequence"/>
</dbReference>